<keyword evidence="1" id="KW-0732">Signal</keyword>
<dbReference type="Proteomes" id="UP000474777">
    <property type="component" value="Unassembled WGS sequence"/>
</dbReference>
<dbReference type="RefSeq" id="WP_163916886.1">
    <property type="nucleotide sequence ID" value="NZ_JAAGWD010000011.1"/>
</dbReference>
<evidence type="ECO:0000313" key="3">
    <source>
        <dbReference type="Proteomes" id="UP000474777"/>
    </source>
</evidence>
<dbReference type="AlphaFoldDB" id="A0A6B3LZ37"/>
<accession>A0A6B3LZ37</accession>
<sequence>MKQTIAAMFRCSFVFLALLCFACKEQKQDKIIVADDFEPEETKVQSEIHFEKITFSVMQGWNNEEYDKDYEIRKDGTFNYRLRNRYCCPIKANYTGTLDSLSMSKVLAVLDSIDFNTLKFVNYDEEHASFFSIAFTMFNGEVRFRGALDAKNKGKIRELVEIVEAQELRKSGNHKFSTAKDVIIPPPNFTPSQSLLDSL</sequence>
<proteinExistence type="predicted"/>
<protein>
    <submittedName>
        <fullName evidence="2">Uncharacterized protein</fullName>
    </submittedName>
</protein>
<comment type="caution">
    <text evidence="2">The sequence shown here is derived from an EMBL/GenBank/DDBJ whole genome shotgun (WGS) entry which is preliminary data.</text>
</comment>
<evidence type="ECO:0000256" key="1">
    <source>
        <dbReference type="SAM" id="SignalP"/>
    </source>
</evidence>
<feature type="signal peptide" evidence="1">
    <location>
        <begin position="1"/>
        <end position="22"/>
    </location>
</feature>
<gene>
    <name evidence="2" type="ORF">GXP69_18050</name>
</gene>
<feature type="chain" id="PRO_5025465578" evidence="1">
    <location>
        <begin position="23"/>
        <end position="199"/>
    </location>
</feature>
<keyword evidence="3" id="KW-1185">Reference proteome</keyword>
<reference evidence="2 3" key="1">
    <citation type="submission" date="2020-02" db="EMBL/GenBank/DDBJ databases">
        <authorList>
            <person name="Kim M.K."/>
        </authorList>
    </citation>
    <scope>NUCLEOTIDE SEQUENCE [LARGE SCALE GENOMIC DNA]</scope>
    <source>
        <strain evidence="2 3">BT327</strain>
    </source>
</reference>
<dbReference type="EMBL" id="JAAGWD010000011">
    <property type="protein sequence ID" value="NEM99606.1"/>
    <property type="molecule type" value="Genomic_DNA"/>
</dbReference>
<organism evidence="2 3">
    <name type="scientific">Pontibacter burrus</name>
    <dbReference type="NCBI Taxonomy" id="2704466"/>
    <lineage>
        <taxon>Bacteria</taxon>
        <taxon>Pseudomonadati</taxon>
        <taxon>Bacteroidota</taxon>
        <taxon>Cytophagia</taxon>
        <taxon>Cytophagales</taxon>
        <taxon>Hymenobacteraceae</taxon>
        <taxon>Pontibacter</taxon>
    </lineage>
</organism>
<name>A0A6B3LZ37_9BACT</name>
<evidence type="ECO:0000313" key="2">
    <source>
        <dbReference type="EMBL" id="NEM99606.1"/>
    </source>
</evidence>